<feature type="transmembrane region" description="Helical" evidence="1">
    <location>
        <begin position="20"/>
        <end position="40"/>
    </location>
</feature>
<keyword evidence="1" id="KW-0472">Membrane</keyword>
<organism evidence="2 3">
    <name type="scientific">Moniliophthora roreri (strain MCA 2997)</name>
    <name type="common">Cocoa frosty pod rot fungus</name>
    <name type="synonym">Crinipellis roreri</name>
    <dbReference type="NCBI Taxonomy" id="1381753"/>
    <lineage>
        <taxon>Eukaryota</taxon>
        <taxon>Fungi</taxon>
        <taxon>Dikarya</taxon>
        <taxon>Basidiomycota</taxon>
        <taxon>Agaricomycotina</taxon>
        <taxon>Agaricomycetes</taxon>
        <taxon>Agaricomycetidae</taxon>
        <taxon>Agaricales</taxon>
        <taxon>Marasmiineae</taxon>
        <taxon>Marasmiaceae</taxon>
        <taxon>Moniliophthora</taxon>
    </lineage>
</organism>
<evidence type="ECO:0000256" key="1">
    <source>
        <dbReference type="SAM" id="Phobius"/>
    </source>
</evidence>
<dbReference type="HOGENOM" id="CLU_2533668_0_0_1"/>
<proteinExistence type="predicted"/>
<dbReference type="EMBL" id="AWSO01001154">
    <property type="protein sequence ID" value="ESK85081.1"/>
    <property type="molecule type" value="Genomic_DNA"/>
</dbReference>
<dbReference type="AlphaFoldDB" id="V2WX10"/>
<reference evidence="2 3" key="1">
    <citation type="journal article" date="2014" name="BMC Genomics">
        <title>Genome and secretome analysis of the hemibiotrophic fungal pathogen, Moniliophthora roreri, which causes frosty pod rot disease of cacao: mechanisms of the biotrophic and necrotrophic phases.</title>
        <authorList>
            <person name="Meinhardt L.W."/>
            <person name="Costa G.G.L."/>
            <person name="Thomazella D.P.T."/>
            <person name="Teixeira P.J.P.L."/>
            <person name="Carazzolle M.F."/>
            <person name="Schuster S.C."/>
            <person name="Carlson J.E."/>
            <person name="Guiltinan M.J."/>
            <person name="Mieczkowski P."/>
            <person name="Farmer A."/>
            <person name="Ramaraj T."/>
            <person name="Crozier J."/>
            <person name="Davis R.E."/>
            <person name="Shao J."/>
            <person name="Melnick R.L."/>
            <person name="Pereira G.A.G."/>
            <person name="Bailey B.A."/>
        </authorList>
    </citation>
    <scope>NUCLEOTIDE SEQUENCE [LARGE SCALE GENOMIC DNA]</scope>
    <source>
        <strain evidence="2 3">MCA 2997</strain>
    </source>
</reference>
<keyword evidence="3" id="KW-1185">Reference proteome</keyword>
<feature type="non-terminal residue" evidence="2">
    <location>
        <position position="84"/>
    </location>
</feature>
<dbReference type="Proteomes" id="UP000017559">
    <property type="component" value="Unassembled WGS sequence"/>
</dbReference>
<gene>
    <name evidence="2" type="ORF">Moror_3643</name>
</gene>
<accession>V2WX10</accession>
<evidence type="ECO:0000313" key="3">
    <source>
        <dbReference type="Proteomes" id="UP000017559"/>
    </source>
</evidence>
<protein>
    <submittedName>
        <fullName evidence="2">Uncharacterized protein</fullName>
    </submittedName>
</protein>
<name>V2WX10_MONRO</name>
<keyword evidence="1" id="KW-0812">Transmembrane</keyword>
<dbReference type="KEGG" id="mrr:Moror_3643"/>
<comment type="caution">
    <text evidence="2">The sequence shown here is derived from an EMBL/GenBank/DDBJ whole genome shotgun (WGS) entry which is preliminary data.</text>
</comment>
<keyword evidence="1" id="KW-1133">Transmembrane helix</keyword>
<evidence type="ECO:0000313" key="2">
    <source>
        <dbReference type="EMBL" id="ESK85081.1"/>
    </source>
</evidence>
<sequence>MEGHTGNAHSITPNVNSTGLHPFLLFPLVPVLLATGVAALKWRFPCTTVEALEKEGASTQALLTKALQEDLLGEMEGQFRQAWR</sequence>